<organism evidence="1 2">
    <name type="scientific">Capsicum annuum</name>
    <name type="common">Capsicum pepper</name>
    <dbReference type="NCBI Taxonomy" id="4072"/>
    <lineage>
        <taxon>Eukaryota</taxon>
        <taxon>Viridiplantae</taxon>
        <taxon>Streptophyta</taxon>
        <taxon>Embryophyta</taxon>
        <taxon>Tracheophyta</taxon>
        <taxon>Spermatophyta</taxon>
        <taxon>Magnoliopsida</taxon>
        <taxon>eudicotyledons</taxon>
        <taxon>Gunneridae</taxon>
        <taxon>Pentapetalae</taxon>
        <taxon>asterids</taxon>
        <taxon>lamiids</taxon>
        <taxon>Solanales</taxon>
        <taxon>Solanaceae</taxon>
        <taxon>Solanoideae</taxon>
        <taxon>Capsiceae</taxon>
        <taxon>Capsicum</taxon>
    </lineage>
</organism>
<dbReference type="Gramene" id="PHT78374">
    <property type="protein sequence ID" value="PHT78374"/>
    <property type="gene ID" value="T459_16426"/>
</dbReference>
<accession>A0A2G2Z8T3</accession>
<evidence type="ECO:0000313" key="1">
    <source>
        <dbReference type="EMBL" id="PHT78374.1"/>
    </source>
</evidence>
<dbReference type="STRING" id="4072.A0A2G2Z8T3"/>
<reference evidence="1 2" key="2">
    <citation type="journal article" date="2017" name="Genome Biol.">
        <title>New reference genome sequences of hot pepper reveal the massive evolution of plant disease-resistance genes by retroduplication.</title>
        <authorList>
            <person name="Kim S."/>
            <person name="Park J."/>
            <person name="Yeom S.I."/>
            <person name="Kim Y.M."/>
            <person name="Seo E."/>
            <person name="Kim K.T."/>
            <person name="Kim M.S."/>
            <person name="Lee J.M."/>
            <person name="Cheong K."/>
            <person name="Shin H.S."/>
            <person name="Kim S.B."/>
            <person name="Han K."/>
            <person name="Lee J."/>
            <person name="Park M."/>
            <person name="Lee H.A."/>
            <person name="Lee H.Y."/>
            <person name="Lee Y."/>
            <person name="Oh S."/>
            <person name="Lee J.H."/>
            <person name="Choi E."/>
            <person name="Choi E."/>
            <person name="Lee S.E."/>
            <person name="Jeon J."/>
            <person name="Kim H."/>
            <person name="Choi G."/>
            <person name="Song H."/>
            <person name="Lee J."/>
            <person name="Lee S.C."/>
            <person name="Kwon J.K."/>
            <person name="Lee H.Y."/>
            <person name="Koo N."/>
            <person name="Hong Y."/>
            <person name="Kim R.W."/>
            <person name="Kang W.H."/>
            <person name="Huh J.H."/>
            <person name="Kang B.C."/>
            <person name="Yang T.J."/>
            <person name="Lee Y.H."/>
            <person name="Bennetzen J.L."/>
            <person name="Choi D."/>
        </authorList>
    </citation>
    <scope>NUCLEOTIDE SEQUENCE [LARGE SCALE GENOMIC DNA]</scope>
    <source>
        <strain evidence="2">cv. CM334</strain>
    </source>
</reference>
<dbReference type="PANTHER" id="PTHR47718:SF17">
    <property type="entry name" value="PROTEIN FAR1-RELATED SEQUENCE 5-LIKE"/>
    <property type="match status" value="1"/>
</dbReference>
<protein>
    <submittedName>
        <fullName evidence="1">Uncharacterized protein</fullName>
    </submittedName>
</protein>
<gene>
    <name evidence="1" type="ORF">T459_16426</name>
</gene>
<keyword evidence="2" id="KW-1185">Reference proteome</keyword>
<proteinExistence type="predicted"/>
<name>A0A2G2Z8T3_CAPAN</name>
<dbReference type="PANTHER" id="PTHR47718">
    <property type="entry name" value="OS01G0519700 PROTEIN"/>
    <property type="match status" value="1"/>
</dbReference>
<sequence length="80" mass="9505">MIISRDAQTLINHFMHLQSEDSNFFYSFQVDKDDRLCNFSWRDSISKCIECFGNVMIFYTTYHKNSHNMICTPFVGVNNH</sequence>
<reference evidence="1 2" key="1">
    <citation type="journal article" date="2014" name="Nat. Genet.">
        <title>Genome sequence of the hot pepper provides insights into the evolution of pungency in Capsicum species.</title>
        <authorList>
            <person name="Kim S."/>
            <person name="Park M."/>
            <person name="Yeom S.I."/>
            <person name="Kim Y.M."/>
            <person name="Lee J.M."/>
            <person name="Lee H.A."/>
            <person name="Seo E."/>
            <person name="Choi J."/>
            <person name="Cheong K."/>
            <person name="Kim K.T."/>
            <person name="Jung K."/>
            <person name="Lee G.W."/>
            <person name="Oh S.K."/>
            <person name="Bae C."/>
            <person name="Kim S.B."/>
            <person name="Lee H.Y."/>
            <person name="Kim S.Y."/>
            <person name="Kim M.S."/>
            <person name="Kang B.C."/>
            <person name="Jo Y.D."/>
            <person name="Yang H.B."/>
            <person name="Jeong H.J."/>
            <person name="Kang W.H."/>
            <person name="Kwon J.K."/>
            <person name="Shin C."/>
            <person name="Lim J.Y."/>
            <person name="Park J.H."/>
            <person name="Huh J.H."/>
            <person name="Kim J.S."/>
            <person name="Kim B.D."/>
            <person name="Cohen O."/>
            <person name="Paran I."/>
            <person name="Suh M.C."/>
            <person name="Lee S.B."/>
            <person name="Kim Y.K."/>
            <person name="Shin Y."/>
            <person name="Noh S.J."/>
            <person name="Park J."/>
            <person name="Seo Y.S."/>
            <person name="Kwon S.Y."/>
            <person name="Kim H.A."/>
            <person name="Park J.M."/>
            <person name="Kim H.J."/>
            <person name="Choi S.B."/>
            <person name="Bosland P.W."/>
            <person name="Reeves G."/>
            <person name="Jo S.H."/>
            <person name="Lee B.W."/>
            <person name="Cho H.T."/>
            <person name="Choi H.S."/>
            <person name="Lee M.S."/>
            <person name="Yu Y."/>
            <person name="Do Choi Y."/>
            <person name="Park B.S."/>
            <person name="van Deynze A."/>
            <person name="Ashrafi H."/>
            <person name="Hill T."/>
            <person name="Kim W.T."/>
            <person name="Pai H.S."/>
            <person name="Ahn H.K."/>
            <person name="Yeam I."/>
            <person name="Giovannoni J.J."/>
            <person name="Rose J.K."/>
            <person name="Sorensen I."/>
            <person name="Lee S.J."/>
            <person name="Kim R.W."/>
            <person name="Choi I.Y."/>
            <person name="Choi B.S."/>
            <person name="Lim J.S."/>
            <person name="Lee Y.H."/>
            <person name="Choi D."/>
        </authorList>
    </citation>
    <scope>NUCLEOTIDE SEQUENCE [LARGE SCALE GENOMIC DNA]</scope>
    <source>
        <strain evidence="2">cv. CM334</strain>
    </source>
</reference>
<dbReference type="AlphaFoldDB" id="A0A2G2Z8T3"/>
<evidence type="ECO:0000313" key="2">
    <source>
        <dbReference type="Proteomes" id="UP000222542"/>
    </source>
</evidence>
<dbReference type="EMBL" id="AYRZ02000006">
    <property type="protein sequence ID" value="PHT78374.1"/>
    <property type="molecule type" value="Genomic_DNA"/>
</dbReference>
<dbReference type="Proteomes" id="UP000222542">
    <property type="component" value="Unassembled WGS sequence"/>
</dbReference>
<comment type="caution">
    <text evidence="1">The sequence shown here is derived from an EMBL/GenBank/DDBJ whole genome shotgun (WGS) entry which is preliminary data.</text>
</comment>